<comment type="caution">
    <text evidence="1">The sequence shown here is derived from an EMBL/GenBank/DDBJ whole genome shotgun (WGS) entry which is preliminary data.</text>
</comment>
<proteinExistence type="predicted"/>
<accession>A0ABX3A1H0</accession>
<organism evidence="1 2">
    <name type="scientific">Piscirickettsia litoralis</name>
    <dbReference type="NCBI Taxonomy" id="1891921"/>
    <lineage>
        <taxon>Bacteria</taxon>
        <taxon>Pseudomonadati</taxon>
        <taxon>Pseudomonadota</taxon>
        <taxon>Gammaproteobacteria</taxon>
        <taxon>Thiotrichales</taxon>
        <taxon>Piscirickettsiaceae</taxon>
        <taxon>Piscirickettsia</taxon>
    </lineage>
</organism>
<evidence type="ECO:0000313" key="1">
    <source>
        <dbReference type="EMBL" id="ODN41511.1"/>
    </source>
</evidence>
<protein>
    <submittedName>
        <fullName evidence="1">Uncharacterized protein</fullName>
    </submittedName>
</protein>
<dbReference type="EMBL" id="MDTU01000002">
    <property type="protein sequence ID" value="ODN41511.1"/>
    <property type="molecule type" value="Genomic_DNA"/>
</dbReference>
<sequence length="149" mass="16693">MYEQLKRHRYGQRSEKLSADQLTPIEKMQAGALYSAEIKRAKTLKKLQRAARSAKLGINLKLNLNQIDIASRSGVSLSTVKRYWKGLLEFIFLGVIRGVSDISAGGTAALGLFIDEVIRLLLDRRSQNRGLGEADFSGFECVPHETEWV</sequence>
<dbReference type="Proteomes" id="UP000094329">
    <property type="component" value="Unassembled WGS sequence"/>
</dbReference>
<name>A0ABX3A1H0_9GAMM</name>
<gene>
    <name evidence="1" type="ORF">BGC07_15495</name>
</gene>
<evidence type="ECO:0000313" key="2">
    <source>
        <dbReference type="Proteomes" id="UP000094329"/>
    </source>
</evidence>
<keyword evidence="2" id="KW-1185">Reference proteome</keyword>
<reference evidence="1 2" key="1">
    <citation type="submission" date="2016-08" db="EMBL/GenBank/DDBJ databases">
        <title>Draft genome sequence of Candidatus Piscirickettsia litoralis, from seawater.</title>
        <authorList>
            <person name="Wan X."/>
            <person name="Lee A.J."/>
            <person name="Hou S."/>
            <person name="Donachie S.P."/>
        </authorList>
    </citation>
    <scope>NUCLEOTIDE SEQUENCE [LARGE SCALE GENOMIC DNA]</scope>
    <source>
        <strain evidence="1 2">Y2</strain>
    </source>
</reference>